<proteinExistence type="predicted"/>
<evidence type="ECO:0000313" key="1">
    <source>
        <dbReference type="EMBL" id="CUS31429.1"/>
    </source>
</evidence>
<accession>A0A0S4L1T5</accession>
<dbReference type="EMBL" id="CZPZ01000001">
    <property type="protein sequence ID" value="CUS31429.1"/>
    <property type="molecule type" value="Genomic_DNA"/>
</dbReference>
<dbReference type="STRING" id="1742973.COMA2_10097"/>
<organism evidence="1 2">
    <name type="scientific">Candidatus Nitrospira nitrificans</name>
    <dbReference type="NCBI Taxonomy" id="1742973"/>
    <lineage>
        <taxon>Bacteria</taxon>
        <taxon>Pseudomonadati</taxon>
        <taxon>Nitrospirota</taxon>
        <taxon>Nitrospiria</taxon>
        <taxon>Nitrospirales</taxon>
        <taxon>Nitrospiraceae</taxon>
        <taxon>Nitrospira</taxon>
    </lineage>
</organism>
<keyword evidence="2" id="KW-1185">Reference proteome</keyword>
<dbReference type="Proteomes" id="UP000198736">
    <property type="component" value="Unassembled WGS sequence"/>
</dbReference>
<dbReference type="AlphaFoldDB" id="A0A0S4L1T5"/>
<protein>
    <submittedName>
        <fullName evidence="1">Uncharacterized protein</fullName>
    </submittedName>
</protein>
<name>A0A0S4L1T5_9BACT</name>
<sequence>MRFFFYHLNPSSPALSWQLIYGADISQMAGLLRVNHVRLLTSMRASNFLRMSANYPPCNPLLCNLASVAQCQFSCPTRDRDR</sequence>
<evidence type="ECO:0000313" key="2">
    <source>
        <dbReference type="Proteomes" id="UP000198736"/>
    </source>
</evidence>
<gene>
    <name evidence="1" type="ORF">COMA2_10097</name>
</gene>
<reference evidence="2" key="1">
    <citation type="submission" date="2015-10" db="EMBL/GenBank/DDBJ databases">
        <authorList>
            <person name="Luecker S."/>
            <person name="Luecker S."/>
        </authorList>
    </citation>
    <scope>NUCLEOTIDE SEQUENCE [LARGE SCALE GENOMIC DNA]</scope>
</reference>